<dbReference type="Gene3D" id="1.20.58.100">
    <property type="entry name" value="Fumarate reductase/succinate dehydrogenase flavoprotein-like, C-terminal domain"/>
    <property type="match status" value="1"/>
</dbReference>
<sequence length="531" mass="59783">MPHFDFLVIGSGIAGLSYATKLALHYEQAGRPVSIGVITKVQADETNTKYAQGGIAAVWSEDDSFEKHIDDTMIAGDFMSDRHIVEIVVREAPERIHELIGYGTRFDKEEDGDYDLAKEGGHSDYRILHFKDITGAEIERALLDKVQSLPSIQIFTHVFAVDLITQHHLGETVTRYRDDIKCFGAYVLNTRTGKVEKFLAKTTLLATGGIGNVYQNTTNPTIATGDGIAMAYRAKAICQDMEFIQFHPTALYEPGKKPSFLISEAVRGFGGILRNMQGETFMEHYDTRLSLAPRDIVARAIDSEMKKSGDSHVYLDVTHCDYEKFVAHFPNITAYCSTNLGIDIRKDFIPVVPAQHYLCGGVKVNEWGQTNINFLYAAGECSCTGLHGANRLASNSLLEAVVFAHRAYLKTIEHVEQAVVPDTIPEWNDKGTHHPEELVLVTEMQRELESIMSNYVGIVRSFRRLKRAQDRLHLIHLEHEELYRQSTVSVPISELRNMIEVAYLIIKMATARRDNRGLHYNIDIVKEEVYS</sequence>
<evidence type="ECO:0000256" key="4">
    <source>
        <dbReference type="ARBA" id="ARBA00012173"/>
    </source>
</evidence>
<dbReference type="SUPFAM" id="SSF51905">
    <property type="entry name" value="FAD/NAD(P)-binding domain"/>
    <property type="match status" value="1"/>
</dbReference>
<reference evidence="15" key="1">
    <citation type="journal article" date="2019" name="Int. J. Syst. Evol. Microbiol.">
        <title>The Global Catalogue of Microorganisms (GCM) 10K type strain sequencing project: providing services to taxonomists for standard genome sequencing and annotation.</title>
        <authorList>
            <consortium name="The Broad Institute Genomics Platform"/>
            <consortium name="The Broad Institute Genome Sequencing Center for Infectious Disease"/>
            <person name="Wu L."/>
            <person name="Ma J."/>
        </authorList>
    </citation>
    <scope>NUCLEOTIDE SEQUENCE [LARGE SCALE GENOMIC DNA]</scope>
    <source>
        <strain evidence="15">JCM 17925</strain>
    </source>
</reference>
<dbReference type="SUPFAM" id="SSF56425">
    <property type="entry name" value="Succinate dehydrogenase/fumarate reductase flavoprotein, catalytic domain"/>
    <property type="match status" value="1"/>
</dbReference>
<comment type="caution">
    <text evidence="14">The sequence shown here is derived from an EMBL/GenBank/DDBJ whole genome shotgun (WGS) entry which is preliminary data.</text>
</comment>
<evidence type="ECO:0000256" key="2">
    <source>
        <dbReference type="ARBA" id="ARBA00004950"/>
    </source>
</evidence>
<dbReference type="NCBIfam" id="TIGR00551">
    <property type="entry name" value="nadB"/>
    <property type="match status" value="1"/>
</dbReference>
<evidence type="ECO:0000256" key="5">
    <source>
        <dbReference type="ARBA" id="ARBA00022630"/>
    </source>
</evidence>
<keyword evidence="8 11" id="KW-0560">Oxidoreductase</keyword>
<feature type="domain" description="FAD-dependent oxidoreductase 2 FAD-binding" evidence="12">
    <location>
        <begin position="5"/>
        <end position="397"/>
    </location>
</feature>
<evidence type="ECO:0000256" key="6">
    <source>
        <dbReference type="ARBA" id="ARBA00022642"/>
    </source>
</evidence>
<name>A0ABP8KQ71_9BACT</name>
<dbReference type="EC" id="1.4.3.16" evidence="4 10"/>
<dbReference type="SUPFAM" id="SSF46977">
    <property type="entry name" value="Succinate dehydrogenase/fumarate reductase flavoprotein C-terminal domain"/>
    <property type="match status" value="1"/>
</dbReference>
<comment type="similarity">
    <text evidence="3 11">Belongs to the FAD-dependent oxidoreductase 2 family. NadB subfamily.</text>
</comment>
<evidence type="ECO:0000256" key="8">
    <source>
        <dbReference type="ARBA" id="ARBA00023002"/>
    </source>
</evidence>
<dbReference type="Gene3D" id="3.50.50.60">
    <property type="entry name" value="FAD/NAD(P)-binding domain"/>
    <property type="match status" value="1"/>
</dbReference>
<evidence type="ECO:0000256" key="9">
    <source>
        <dbReference type="ARBA" id="ARBA00048305"/>
    </source>
</evidence>
<evidence type="ECO:0000259" key="12">
    <source>
        <dbReference type="Pfam" id="PF00890"/>
    </source>
</evidence>
<dbReference type="Pfam" id="PF00890">
    <property type="entry name" value="FAD_binding_2"/>
    <property type="match status" value="1"/>
</dbReference>
<accession>A0ABP8KQ71</accession>
<keyword evidence="15" id="KW-1185">Reference proteome</keyword>
<evidence type="ECO:0000313" key="14">
    <source>
        <dbReference type="EMBL" id="GAA4412505.1"/>
    </source>
</evidence>
<dbReference type="PRINTS" id="PR00368">
    <property type="entry name" value="FADPNR"/>
</dbReference>
<dbReference type="Proteomes" id="UP001500936">
    <property type="component" value="Unassembled WGS sequence"/>
</dbReference>
<dbReference type="InterPro" id="IPR036188">
    <property type="entry name" value="FAD/NAD-bd_sf"/>
</dbReference>
<organism evidence="14 15">
    <name type="scientific">Nibrella viscosa</name>
    <dbReference type="NCBI Taxonomy" id="1084524"/>
    <lineage>
        <taxon>Bacteria</taxon>
        <taxon>Pseudomonadati</taxon>
        <taxon>Bacteroidota</taxon>
        <taxon>Cytophagia</taxon>
        <taxon>Cytophagales</taxon>
        <taxon>Spirosomataceae</taxon>
        <taxon>Nibrella</taxon>
    </lineage>
</organism>
<keyword evidence="7 11" id="KW-0274">FAD</keyword>
<keyword evidence="5 11" id="KW-0285">Flavoprotein</keyword>
<evidence type="ECO:0000256" key="10">
    <source>
        <dbReference type="NCBIfam" id="TIGR00551"/>
    </source>
</evidence>
<proteinExistence type="inferred from homology"/>
<dbReference type="PANTHER" id="PTHR42716:SF2">
    <property type="entry name" value="L-ASPARTATE OXIDASE, CHLOROPLASTIC"/>
    <property type="match status" value="1"/>
</dbReference>
<evidence type="ECO:0000256" key="3">
    <source>
        <dbReference type="ARBA" id="ARBA00008562"/>
    </source>
</evidence>
<dbReference type="InterPro" id="IPR015939">
    <property type="entry name" value="Fum_Rdtase/Succ_DH_flav-like_C"/>
</dbReference>
<evidence type="ECO:0000259" key="13">
    <source>
        <dbReference type="Pfam" id="PF02910"/>
    </source>
</evidence>
<comment type="cofactor">
    <cofactor evidence="1 11">
        <name>FAD</name>
        <dbReference type="ChEBI" id="CHEBI:57692"/>
    </cofactor>
</comment>
<evidence type="ECO:0000256" key="7">
    <source>
        <dbReference type="ARBA" id="ARBA00022827"/>
    </source>
</evidence>
<comment type="subcellular location">
    <subcellularLocation>
        <location evidence="11">Cytoplasm</location>
    </subcellularLocation>
</comment>
<comment type="function">
    <text evidence="11">Catalyzes the oxidation of L-aspartate to iminoaspartate.</text>
</comment>
<dbReference type="Gene3D" id="3.90.700.10">
    <property type="entry name" value="Succinate dehydrogenase/fumarate reductase flavoprotein, catalytic domain"/>
    <property type="match status" value="1"/>
</dbReference>
<dbReference type="RefSeq" id="WP_345269690.1">
    <property type="nucleotide sequence ID" value="NZ_BAABHB010000009.1"/>
</dbReference>
<comment type="pathway">
    <text evidence="2 11">Cofactor biosynthesis; NAD(+) biosynthesis; iminoaspartate from L-aspartate (oxidase route): step 1/1.</text>
</comment>
<dbReference type="EMBL" id="BAABHB010000009">
    <property type="protein sequence ID" value="GAA4412505.1"/>
    <property type="molecule type" value="Genomic_DNA"/>
</dbReference>
<dbReference type="InterPro" id="IPR037099">
    <property type="entry name" value="Fum_R/Succ_DH_flav-like_C_sf"/>
</dbReference>
<dbReference type="Pfam" id="PF02910">
    <property type="entry name" value="Succ_DH_flav_C"/>
    <property type="match status" value="1"/>
</dbReference>
<feature type="domain" description="Fumarate reductase/succinate dehydrogenase flavoprotein-like C-terminal" evidence="13">
    <location>
        <begin position="446"/>
        <end position="524"/>
    </location>
</feature>
<dbReference type="PANTHER" id="PTHR42716">
    <property type="entry name" value="L-ASPARTATE OXIDASE"/>
    <property type="match status" value="1"/>
</dbReference>
<evidence type="ECO:0000313" key="15">
    <source>
        <dbReference type="Proteomes" id="UP001500936"/>
    </source>
</evidence>
<evidence type="ECO:0000256" key="1">
    <source>
        <dbReference type="ARBA" id="ARBA00001974"/>
    </source>
</evidence>
<dbReference type="PIRSF" id="PIRSF000171">
    <property type="entry name" value="SDHA_APRA_LASPO"/>
    <property type="match status" value="1"/>
</dbReference>
<comment type="catalytic activity">
    <reaction evidence="9">
        <text>L-aspartate + O2 = iminosuccinate + H2O2</text>
        <dbReference type="Rhea" id="RHEA:25876"/>
        <dbReference type="ChEBI" id="CHEBI:15379"/>
        <dbReference type="ChEBI" id="CHEBI:16240"/>
        <dbReference type="ChEBI" id="CHEBI:29991"/>
        <dbReference type="ChEBI" id="CHEBI:77875"/>
        <dbReference type="EC" id="1.4.3.16"/>
    </reaction>
    <physiologicalReaction direction="left-to-right" evidence="9">
        <dbReference type="Rhea" id="RHEA:25877"/>
    </physiologicalReaction>
</comment>
<dbReference type="InterPro" id="IPR003953">
    <property type="entry name" value="FAD-dep_OxRdtase_2_FAD-bd"/>
</dbReference>
<gene>
    <name evidence="14" type="primary">nadB</name>
    <name evidence="14" type="ORF">GCM10023187_39700</name>
</gene>
<protein>
    <recommendedName>
        <fullName evidence="4 10">L-aspartate oxidase</fullName>
        <ecNumber evidence="4 10">1.4.3.16</ecNumber>
    </recommendedName>
</protein>
<evidence type="ECO:0000256" key="11">
    <source>
        <dbReference type="RuleBase" id="RU362049"/>
    </source>
</evidence>
<dbReference type="InterPro" id="IPR005288">
    <property type="entry name" value="NadB"/>
</dbReference>
<dbReference type="InterPro" id="IPR027477">
    <property type="entry name" value="Succ_DH/fumarate_Rdtase_cat_sf"/>
</dbReference>
<keyword evidence="6 11" id="KW-0662">Pyridine nucleotide biosynthesis</keyword>